<feature type="region of interest" description="Disordered" evidence="2">
    <location>
        <begin position="1"/>
        <end position="45"/>
    </location>
</feature>
<feature type="compositionally biased region" description="Polar residues" evidence="2">
    <location>
        <begin position="1"/>
        <end position="13"/>
    </location>
</feature>
<evidence type="ECO:0000313" key="3">
    <source>
        <dbReference type="EMBL" id="GMH53213.1"/>
    </source>
</evidence>
<dbReference type="AlphaFoldDB" id="A0A9W6ZLH9"/>
<evidence type="ECO:0000256" key="1">
    <source>
        <dbReference type="SAM" id="Coils"/>
    </source>
</evidence>
<comment type="caution">
    <text evidence="3">The sequence shown here is derived from an EMBL/GenBank/DDBJ whole genome shotgun (WGS) entry which is preliminary data.</text>
</comment>
<reference evidence="4" key="1">
    <citation type="journal article" date="2023" name="Commun. Biol.">
        <title>Genome analysis of Parmales, the sister group of diatoms, reveals the evolutionary specialization of diatoms from phago-mixotrophs to photoautotrophs.</title>
        <authorList>
            <person name="Ban H."/>
            <person name="Sato S."/>
            <person name="Yoshikawa S."/>
            <person name="Yamada K."/>
            <person name="Nakamura Y."/>
            <person name="Ichinomiya M."/>
            <person name="Sato N."/>
            <person name="Blanc-Mathieu R."/>
            <person name="Endo H."/>
            <person name="Kuwata A."/>
            <person name="Ogata H."/>
        </authorList>
    </citation>
    <scope>NUCLEOTIDE SEQUENCE [LARGE SCALE GENOMIC DNA]</scope>
    <source>
        <strain evidence="4">NIES 3701</strain>
    </source>
</reference>
<dbReference type="EMBL" id="BRXY01000017">
    <property type="protein sequence ID" value="GMH53213.1"/>
    <property type="molecule type" value="Genomic_DNA"/>
</dbReference>
<feature type="coiled-coil region" evidence="1">
    <location>
        <begin position="274"/>
        <end position="319"/>
    </location>
</feature>
<sequence>MTSQSTSIFSTAFSDIPPESPYKSPSSLARQGKNYSMMSSPSPPATPVTLSLLNHSMTTSTSTLIRSPTTHTYTTSSRGVARLVQRRASPPKNYTSSGGRLVDVKFLAAAKLIDEAQSNVESARQTNLQKSQTISELTDLLNKSLSRQTLLESRLHKMNATLLQSYDSKNLAVQEKSIAQHQCTIAKSHAIEHMKKKEEAEKFISKTLAEKNLLTAQLGKSSRDLSISSSKNSKMASDLVSLEVKIRALQKWGDMLEGAKNISEKESIETVKVCEKLRKDLEMVRIEKEEIRTKYAVKFQEITERCIGLEKENESLRRKLMDVSD</sequence>
<keyword evidence="1" id="KW-0175">Coiled coil</keyword>
<evidence type="ECO:0000256" key="2">
    <source>
        <dbReference type="SAM" id="MobiDB-lite"/>
    </source>
</evidence>
<protein>
    <submittedName>
        <fullName evidence="3">Uncharacterized protein</fullName>
    </submittedName>
</protein>
<keyword evidence="4" id="KW-1185">Reference proteome</keyword>
<name>A0A9W6ZLH9_9STRA</name>
<organism evidence="3 4">
    <name type="scientific">Triparma strigata</name>
    <dbReference type="NCBI Taxonomy" id="1606541"/>
    <lineage>
        <taxon>Eukaryota</taxon>
        <taxon>Sar</taxon>
        <taxon>Stramenopiles</taxon>
        <taxon>Ochrophyta</taxon>
        <taxon>Bolidophyceae</taxon>
        <taxon>Parmales</taxon>
        <taxon>Triparmaceae</taxon>
        <taxon>Triparma</taxon>
    </lineage>
</organism>
<evidence type="ECO:0000313" key="4">
    <source>
        <dbReference type="Proteomes" id="UP001165085"/>
    </source>
</evidence>
<accession>A0A9W6ZLH9</accession>
<dbReference type="OrthoDB" id="10433337at2759"/>
<dbReference type="Proteomes" id="UP001165085">
    <property type="component" value="Unassembled WGS sequence"/>
</dbReference>
<gene>
    <name evidence="3" type="ORF">TrST_g1706</name>
</gene>
<proteinExistence type="predicted"/>